<protein>
    <submittedName>
        <fullName evidence="1">Uncharacterized protein</fullName>
    </submittedName>
</protein>
<dbReference type="OMA" id="PQKFINA"/>
<proteinExistence type="predicted"/>
<dbReference type="GO" id="GO:0061462">
    <property type="term" value="P:protein localization to lysosome"/>
    <property type="evidence" value="ECO:0007669"/>
    <property type="project" value="TreeGrafter"/>
</dbReference>
<dbReference type="SUPFAM" id="SSF158548">
    <property type="entry name" value="FLJ32549 domain-like"/>
    <property type="match status" value="1"/>
</dbReference>
<accession>A0A913ZKY3</accession>
<evidence type="ECO:0000313" key="2">
    <source>
        <dbReference type="Proteomes" id="UP000887568"/>
    </source>
</evidence>
<dbReference type="CTD" id="121429794"/>
<dbReference type="Pfam" id="PF09404">
    <property type="entry name" value="C12orf66_like"/>
    <property type="match status" value="1"/>
</dbReference>
<dbReference type="SUPFAM" id="SSF160651">
    <property type="entry name" value="FLJ32549 C-terminal domain-like"/>
    <property type="match status" value="1"/>
</dbReference>
<dbReference type="GeneID" id="119724640"/>
<dbReference type="Gene3D" id="1.10.3450.30">
    <property type="match status" value="1"/>
</dbReference>
<reference evidence="1" key="1">
    <citation type="submission" date="2022-11" db="UniProtKB">
        <authorList>
            <consortium name="EnsemblMetazoa"/>
        </authorList>
    </citation>
    <scope>IDENTIFICATION</scope>
</reference>
<dbReference type="PANTHER" id="PTHR31581:SF1">
    <property type="entry name" value="KICSTOR SUBUNIT 2"/>
    <property type="match status" value="1"/>
</dbReference>
<evidence type="ECO:0000313" key="1">
    <source>
        <dbReference type="EnsemblMetazoa" id="XP_038051706.1"/>
    </source>
</evidence>
<dbReference type="AlphaFoldDB" id="A0A913ZKY3"/>
<dbReference type="Proteomes" id="UP000887568">
    <property type="component" value="Unplaced"/>
</dbReference>
<keyword evidence="2" id="KW-1185">Reference proteome</keyword>
<dbReference type="GO" id="GO:1904262">
    <property type="term" value="P:negative regulation of TORC1 signaling"/>
    <property type="evidence" value="ECO:0007669"/>
    <property type="project" value="TreeGrafter"/>
</dbReference>
<dbReference type="GO" id="GO:0042149">
    <property type="term" value="P:cellular response to glucose starvation"/>
    <property type="evidence" value="ECO:0007669"/>
    <property type="project" value="TreeGrafter"/>
</dbReference>
<dbReference type="InterPro" id="IPR038060">
    <property type="entry name" value="C12orf66-like_central_sf"/>
</dbReference>
<organism evidence="1 2">
    <name type="scientific">Patiria miniata</name>
    <name type="common">Bat star</name>
    <name type="synonym">Asterina miniata</name>
    <dbReference type="NCBI Taxonomy" id="46514"/>
    <lineage>
        <taxon>Eukaryota</taxon>
        <taxon>Metazoa</taxon>
        <taxon>Echinodermata</taxon>
        <taxon>Eleutherozoa</taxon>
        <taxon>Asterozoa</taxon>
        <taxon>Asteroidea</taxon>
        <taxon>Valvatacea</taxon>
        <taxon>Valvatida</taxon>
        <taxon>Asterinidae</taxon>
        <taxon>Patiria</taxon>
    </lineage>
</organism>
<dbReference type="OrthoDB" id="18134at2759"/>
<dbReference type="EnsemblMetazoa" id="XM_038195778.1">
    <property type="protein sequence ID" value="XP_038051706.1"/>
    <property type="gene ID" value="LOC119724640"/>
</dbReference>
<dbReference type="RefSeq" id="XP_038051706.1">
    <property type="nucleotide sequence ID" value="XM_038195778.1"/>
</dbReference>
<dbReference type="PANTHER" id="PTHR31581">
    <property type="entry name" value="KICSTOR COMPLEX PROTEIN C12ORF66"/>
    <property type="match status" value="1"/>
</dbReference>
<dbReference type="GO" id="GO:0034198">
    <property type="term" value="P:cellular response to amino acid starvation"/>
    <property type="evidence" value="ECO:0007669"/>
    <property type="project" value="TreeGrafter"/>
</dbReference>
<name>A0A913ZKY3_PATMI</name>
<sequence length="481" mass="54565">MAAPMYKSTIDARSINMSEKEDSFVASASSLPSSASTASSSPHHILPQEQQFLEMYFTALSHFAYDRFKELLDQEKEAIRSQPGNLWTSLVNALSVLASAEKTYMHLVFFEQKWFARAQSGKWLFSSAMSDVRRVELRGKEVGHPGSNPEDRLLSHLCEQLVHFIEARQEMMDLYEKLCYLGSQKADINVSDLSVAVASVISRHAKQFHHPILSSIRSNLSLELETLHALLKALVHLAEFSFLPALLSLNESQCKLDEWGASIKLREAKKKLQTMAPGKVTGIPPLMVWYVRFQASQMSKFSLYFHEMLAKQALPGEMRTHLSSMSIEYYTKIALFQKKSDALNISLVFDTRGSEGTYKGHGYHHPNSFCEPPKGLDSYPAVFSFPTERPVHLWPNLIMLLPNAESGPIDRVVHFYDKTQQITYYICRVDIKLSLVLIFEAKKSERDTNINNFLQEMGQLLRVNKLFASLKQGAKTKALMN</sequence>
<dbReference type="InterPro" id="IPR018544">
    <property type="entry name" value="KICS_2"/>
</dbReference>